<dbReference type="PANTHER" id="PTHR21371">
    <property type="entry name" value="KETOL-ACID REDUCTOISOMERASE, MITOCHONDRIAL"/>
    <property type="match status" value="1"/>
</dbReference>
<dbReference type="AlphaFoldDB" id="T1CGU3"/>
<dbReference type="GO" id="GO:0005829">
    <property type="term" value="C:cytosol"/>
    <property type="evidence" value="ECO:0007669"/>
    <property type="project" value="TreeGrafter"/>
</dbReference>
<protein>
    <submittedName>
        <fullName evidence="2">Ketol-acid reductoisomerase</fullName>
    </submittedName>
</protein>
<name>T1CGU3_9ZZZZ</name>
<dbReference type="InterPro" id="IPR013116">
    <property type="entry name" value="KARI_N"/>
</dbReference>
<reference evidence="2" key="2">
    <citation type="journal article" date="2014" name="ISME J.">
        <title>Microbial stratification in low pH oxic and suboxic macroscopic growths along an acid mine drainage.</title>
        <authorList>
            <person name="Mendez-Garcia C."/>
            <person name="Mesa V."/>
            <person name="Sprenger R.R."/>
            <person name="Richter M."/>
            <person name="Diez M.S."/>
            <person name="Solano J."/>
            <person name="Bargiela R."/>
            <person name="Golyshina O.V."/>
            <person name="Manteca A."/>
            <person name="Ramos J.L."/>
            <person name="Gallego J.R."/>
            <person name="Llorente I."/>
            <person name="Martins Dos Santos V.A."/>
            <person name="Jensen O.N."/>
            <person name="Pelaez A.I."/>
            <person name="Sanchez J."/>
            <person name="Ferrer M."/>
        </authorList>
    </citation>
    <scope>NUCLEOTIDE SEQUENCE</scope>
</reference>
<gene>
    <name evidence="2" type="ORF">B1A_00240</name>
</gene>
<keyword evidence="2" id="KW-0413">Isomerase</keyword>
<evidence type="ECO:0000313" key="2">
    <source>
        <dbReference type="EMBL" id="EQD81048.1"/>
    </source>
</evidence>
<comment type="caution">
    <text evidence="2">The sequence shown here is derived from an EMBL/GenBank/DDBJ whole genome shotgun (WGS) entry which is preliminary data.</text>
</comment>
<reference evidence="2" key="1">
    <citation type="submission" date="2013-08" db="EMBL/GenBank/DDBJ databases">
        <authorList>
            <person name="Mendez C."/>
            <person name="Richter M."/>
            <person name="Ferrer M."/>
            <person name="Sanchez J."/>
        </authorList>
    </citation>
    <scope>NUCLEOTIDE SEQUENCE</scope>
</reference>
<evidence type="ECO:0000259" key="1">
    <source>
        <dbReference type="PROSITE" id="PS51850"/>
    </source>
</evidence>
<dbReference type="GO" id="GO:0009097">
    <property type="term" value="P:isoleucine biosynthetic process"/>
    <property type="evidence" value="ECO:0007669"/>
    <property type="project" value="TreeGrafter"/>
</dbReference>
<feature type="domain" description="KARI N-terminal Rossmann" evidence="1">
    <location>
        <begin position="5"/>
        <end position="111"/>
    </location>
</feature>
<proteinExistence type="predicted"/>
<dbReference type="GO" id="GO:0004455">
    <property type="term" value="F:ketol-acid reductoisomerase activity"/>
    <property type="evidence" value="ECO:0007669"/>
    <property type="project" value="TreeGrafter"/>
</dbReference>
<sequence>MERPLKSSIYYESDLNLDRIRSKKVAIIGFGSQGHAHALNLKESGVDVTIGIRQGSSKSKAQGFGFTPVSVADAVKKADFVMILLPDEKQAEVYQNEIAPHLRPGMTLAFG</sequence>
<accession>T1CGU3</accession>
<dbReference type="EMBL" id="AUZX01000182">
    <property type="protein sequence ID" value="EQD81048.1"/>
    <property type="molecule type" value="Genomic_DNA"/>
</dbReference>
<dbReference type="Gene3D" id="3.40.50.720">
    <property type="entry name" value="NAD(P)-binding Rossmann-like Domain"/>
    <property type="match status" value="1"/>
</dbReference>
<dbReference type="GO" id="GO:0009099">
    <property type="term" value="P:L-valine biosynthetic process"/>
    <property type="evidence" value="ECO:0007669"/>
    <property type="project" value="TreeGrafter"/>
</dbReference>
<organism evidence="2">
    <name type="scientific">mine drainage metagenome</name>
    <dbReference type="NCBI Taxonomy" id="410659"/>
    <lineage>
        <taxon>unclassified sequences</taxon>
        <taxon>metagenomes</taxon>
        <taxon>ecological metagenomes</taxon>
    </lineage>
</organism>
<dbReference type="InterPro" id="IPR036291">
    <property type="entry name" value="NAD(P)-bd_dom_sf"/>
</dbReference>
<feature type="non-terminal residue" evidence="2">
    <location>
        <position position="111"/>
    </location>
</feature>
<dbReference type="PROSITE" id="PS51850">
    <property type="entry name" value="KARI_N"/>
    <property type="match status" value="1"/>
</dbReference>
<dbReference type="GO" id="GO:0016853">
    <property type="term" value="F:isomerase activity"/>
    <property type="evidence" value="ECO:0007669"/>
    <property type="project" value="UniProtKB-KW"/>
</dbReference>
<dbReference type="InterPro" id="IPR013023">
    <property type="entry name" value="KARI"/>
</dbReference>
<dbReference type="Pfam" id="PF07991">
    <property type="entry name" value="KARI_N"/>
    <property type="match status" value="1"/>
</dbReference>
<dbReference type="PANTHER" id="PTHR21371:SF1">
    <property type="entry name" value="KETOL-ACID REDUCTOISOMERASE, MITOCHONDRIAL"/>
    <property type="match status" value="1"/>
</dbReference>
<dbReference type="SUPFAM" id="SSF51735">
    <property type="entry name" value="NAD(P)-binding Rossmann-fold domains"/>
    <property type="match status" value="1"/>
</dbReference>